<organism evidence="4 6">
    <name type="scientific">Hortaea werneckii</name>
    <name type="common">Black yeast</name>
    <name type="synonym">Cladosporium werneckii</name>
    <dbReference type="NCBI Taxonomy" id="91943"/>
    <lineage>
        <taxon>Eukaryota</taxon>
        <taxon>Fungi</taxon>
        <taxon>Dikarya</taxon>
        <taxon>Ascomycota</taxon>
        <taxon>Pezizomycotina</taxon>
        <taxon>Dothideomycetes</taxon>
        <taxon>Dothideomycetidae</taxon>
        <taxon>Mycosphaerellales</taxon>
        <taxon>Teratosphaeriaceae</taxon>
        <taxon>Hortaea</taxon>
    </lineage>
</organism>
<evidence type="ECO:0000313" key="5">
    <source>
        <dbReference type="Proteomes" id="UP000281245"/>
    </source>
</evidence>
<dbReference type="PANTHER" id="PTHR35391">
    <property type="entry name" value="C2H2-TYPE DOMAIN-CONTAINING PROTEIN-RELATED"/>
    <property type="match status" value="1"/>
</dbReference>
<evidence type="ECO:0000313" key="6">
    <source>
        <dbReference type="Proteomes" id="UP000282582"/>
    </source>
</evidence>
<dbReference type="AlphaFoldDB" id="A0A3M6YLH7"/>
<protein>
    <recommendedName>
        <fullName evidence="2">DUF6590 domain-containing protein</fullName>
    </recommendedName>
</protein>
<dbReference type="Proteomes" id="UP000282582">
    <property type="component" value="Unassembled WGS sequence"/>
</dbReference>
<gene>
    <name evidence="4" type="ORF">D0868_07250</name>
    <name evidence="3" type="ORF">D0869_00297</name>
</gene>
<feature type="compositionally biased region" description="Polar residues" evidence="1">
    <location>
        <begin position="417"/>
        <end position="445"/>
    </location>
</feature>
<dbReference type="OrthoDB" id="3559580at2759"/>
<feature type="region of interest" description="Disordered" evidence="1">
    <location>
        <begin position="187"/>
        <end position="206"/>
    </location>
</feature>
<sequence length="490" mass="54087">MAQQPSSSGWHYSQSLGQWVWYDAQRNRYFLPNGSELPSSTQLQNPGSPTAQVSQYTLASAESSAQGNANSSLGATALVGGLENLTIDQRSTQTTSRVHNGIRWVDARNPDTGVSTWIATDPPNLITERGLWDSGRGGGVRAHRMLAGNSQQETEALYPSYKLRQKEFFKEGRVFLILWTEPAGEPTATTRVTDRQSPEVNDGITPGLHGQRVFSKVRRFVIIREGDLSCSALPITTYGGRGVGKPGVRKSDHAIIFTGTSAPQLRRDELPGRDEQPMRGRPIRVVPDENNARLDPMSRIDLVKIHTINHNLKVKSFGLVHPNYIEALRTQFASVWPILRQPQQQNTTVRQAAASVPNNANATSRYWLDRYGQLCTHYQDDRTRAFAQLVVELMNGSPDLTSDAAIARLRQYLASAQQPRPAATASQIVASSSRTNQHIVTTRHPNTIPRATLPEQEDDDNDDSGDEGTDDEDENEANESVSATRGLRAS</sequence>
<dbReference type="InterPro" id="IPR046497">
    <property type="entry name" value="DUF6590"/>
</dbReference>
<evidence type="ECO:0000259" key="2">
    <source>
        <dbReference type="Pfam" id="PF20233"/>
    </source>
</evidence>
<dbReference type="Proteomes" id="UP000281245">
    <property type="component" value="Unassembled WGS sequence"/>
</dbReference>
<dbReference type="VEuPathDB" id="FungiDB:BTJ68_12202"/>
<dbReference type="PANTHER" id="PTHR35391:SF5">
    <property type="entry name" value="DUF6590 DOMAIN-CONTAINING PROTEIN"/>
    <property type="match status" value="1"/>
</dbReference>
<evidence type="ECO:0000313" key="3">
    <source>
        <dbReference type="EMBL" id="RMX90201.1"/>
    </source>
</evidence>
<dbReference type="Pfam" id="PF20233">
    <property type="entry name" value="DUF6590"/>
    <property type="match status" value="1"/>
</dbReference>
<feature type="compositionally biased region" description="Acidic residues" evidence="1">
    <location>
        <begin position="455"/>
        <end position="477"/>
    </location>
</feature>
<comment type="caution">
    <text evidence="4">The sequence shown here is derived from an EMBL/GenBank/DDBJ whole genome shotgun (WGS) entry which is preliminary data.</text>
</comment>
<feature type="domain" description="DUF6590" evidence="2">
    <location>
        <begin position="166"/>
        <end position="329"/>
    </location>
</feature>
<accession>A0A3M6YLH7</accession>
<dbReference type="EMBL" id="QWIJ01000007">
    <property type="protein sequence ID" value="RMX90201.1"/>
    <property type="molecule type" value="Genomic_DNA"/>
</dbReference>
<name>A0A3M6YLH7_HORWE</name>
<dbReference type="EMBL" id="QWIK01000586">
    <property type="protein sequence ID" value="RMY03853.1"/>
    <property type="molecule type" value="Genomic_DNA"/>
</dbReference>
<proteinExistence type="predicted"/>
<evidence type="ECO:0000313" key="4">
    <source>
        <dbReference type="EMBL" id="RMY03853.1"/>
    </source>
</evidence>
<reference evidence="5 6" key="1">
    <citation type="journal article" date="2018" name="BMC Genomics">
        <title>Genomic evidence for intraspecific hybridization in a clonal and extremely halotolerant yeast.</title>
        <authorList>
            <person name="Gostincar C."/>
            <person name="Stajich J.E."/>
            <person name="Zupancic J."/>
            <person name="Zalar P."/>
            <person name="Gunde-Cimerman N."/>
        </authorList>
    </citation>
    <scope>NUCLEOTIDE SEQUENCE [LARGE SCALE GENOMIC DNA]</scope>
    <source>
        <strain evidence="4 6">EXF-6654</strain>
        <strain evidence="3 5">EXF-6656</strain>
    </source>
</reference>
<feature type="region of interest" description="Disordered" evidence="1">
    <location>
        <begin position="417"/>
        <end position="490"/>
    </location>
</feature>
<evidence type="ECO:0000256" key="1">
    <source>
        <dbReference type="SAM" id="MobiDB-lite"/>
    </source>
</evidence>